<dbReference type="EMBL" id="MT141448">
    <property type="protein sequence ID" value="QJA61643.1"/>
    <property type="molecule type" value="Genomic_DNA"/>
</dbReference>
<dbReference type="AlphaFoldDB" id="A0A6M3IVP5"/>
<feature type="domain" description="DUF6475" evidence="1">
    <location>
        <begin position="96"/>
        <end position="178"/>
    </location>
</feature>
<dbReference type="Pfam" id="PF20081">
    <property type="entry name" value="DUF6475"/>
    <property type="match status" value="1"/>
</dbReference>
<accession>A0A6M3IVP5</accession>
<organism evidence="2">
    <name type="scientific">viral metagenome</name>
    <dbReference type="NCBI Taxonomy" id="1070528"/>
    <lineage>
        <taxon>unclassified sequences</taxon>
        <taxon>metagenomes</taxon>
        <taxon>organismal metagenomes</taxon>
    </lineage>
</organism>
<dbReference type="InterPro" id="IPR045521">
    <property type="entry name" value="DUF6475"/>
</dbReference>
<protein>
    <recommendedName>
        <fullName evidence="1">DUF6475 domain-containing protein</fullName>
    </recommendedName>
</protein>
<proteinExistence type="predicted"/>
<reference evidence="2" key="1">
    <citation type="submission" date="2020-03" db="EMBL/GenBank/DDBJ databases">
        <title>The deep terrestrial virosphere.</title>
        <authorList>
            <person name="Holmfeldt K."/>
            <person name="Nilsson E."/>
            <person name="Simone D."/>
            <person name="Lopez-Fernandez M."/>
            <person name="Wu X."/>
            <person name="de Brujin I."/>
            <person name="Lundin D."/>
            <person name="Andersson A."/>
            <person name="Bertilsson S."/>
            <person name="Dopson M."/>
        </authorList>
    </citation>
    <scope>NUCLEOTIDE SEQUENCE</scope>
    <source>
        <strain evidence="3">MM415A01822</strain>
        <strain evidence="2">MM415B00904</strain>
    </source>
</reference>
<name>A0A6M3IVP5_9ZZZZ</name>
<evidence type="ECO:0000259" key="1">
    <source>
        <dbReference type="Pfam" id="PF20081"/>
    </source>
</evidence>
<sequence length="187" mass="21741">MLDRNEFIKTMVGLYDMYGKVPSEFILDTYYGIFEEYTAEEFNKAVMKCLKEKVYNSVPKPAEIIEFLEGTKDDKALIAWNQVLDAIRKGGYYSSVEFYDPIIPACINELGGWQWIGSQQHEDMVFIEKRFMILYRLFLKRGTEDNHRMIGFIEASNGRRGYLDDIPAPIKIGFPREQTKQITTSST</sequence>
<gene>
    <name evidence="3" type="ORF">MM415A01822_0016</name>
    <name evidence="2" type="ORF">MM415B00904_0011</name>
</gene>
<evidence type="ECO:0000313" key="3">
    <source>
        <dbReference type="EMBL" id="QJA75307.1"/>
    </source>
</evidence>
<dbReference type="EMBL" id="MT142154">
    <property type="protein sequence ID" value="QJA75307.1"/>
    <property type="molecule type" value="Genomic_DNA"/>
</dbReference>
<evidence type="ECO:0000313" key="2">
    <source>
        <dbReference type="EMBL" id="QJA61643.1"/>
    </source>
</evidence>